<evidence type="ECO:0000313" key="3">
    <source>
        <dbReference type="Proteomes" id="UP000093111"/>
    </source>
</evidence>
<reference evidence="2 3" key="1">
    <citation type="journal article" date="2016" name="Syst. Appl. Microbiol.">
        <title>Pararhizobium polonicum sp. nov. isolated from tumors on stone fruit rootstocks.</title>
        <authorList>
            <person name="Pulawska J."/>
            <person name="Kuzmanovic N."/>
            <person name="Willems A."/>
            <person name="Pothier J.F."/>
        </authorList>
    </citation>
    <scope>NUCLEOTIDE SEQUENCE [LARGE SCALE GENOMIC DNA]</scope>
    <source>
        <strain evidence="2 3">F5.1</strain>
    </source>
</reference>
<comment type="caution">
    <text evidence="2">The sequence shown here is derived from an EMBL/GenBank/DDBJ whole genome shotgun (WGS) entry which is preliminary data.</text>
</comment>
<feature type="transmembrane region" description="Helical" evidence="1">
    <location>
        <begin position="58"/>
        <end position="81"/>
    </location>
</feature>
<keyword evidence="3" id="KW-1185">Reference proteome</keyword>
<feature type="transmembrane region" description="Helical" evidence="1">
    <location>
        <begin position="170"/>
        <end position="189"/>
    </location>
</feature>
<dbReference type="STRING" id="1612624.ADU59_08925"/>
<evidence type="ECO:0000313" key="2">
    <source>
        <dbReference type="EMBL" id="OBZ95528.1"/>
    </source>
</evidence>
<accession>A0A1C7P2P4</accession>
<feature type="transmembrane region" description="Helical" evidence="1">
    <location>
        <begin position="138"/>
        <end position="158"/>
    </location>
</feature>
<organism evidence="2 3">
    <name type="scientific">Pararhizobium polonicum</name>
    <dbReference type="NCBI Taxonomy" id="1612624"/>
    <lineage>
        <taxon>Bacteria</taxon>
        <taxon>Pseudomonadati</taxon>
        <taxon>Pseudomonadota</taxon>
        <taxon>Alphaproteobacteria</taxon>
        <taxon>Hyphomicrobiales</taxon>
        <taxon>Rhizobiaceae</taxon>
        <taxon>Rhizobium/Agrobacterium group</taxon>
        <taxon>Pararhizobium</taxon>
    </lineage>
</organism>
<sequence length="202" mass="21777">MYVWFIFDGNGLQATDQFGNSAGDDELVETKGYHLSYFPVWGTRATGNQMKTFRYFDLAAIVVFAVAGPLIAELAFIAWLIVLDPSELLHLANIGRAFVNFVSILPIFYLLGLVPSLLAGLLFGIVWKMWPGRMLHGALVCASAGSGAGALAALLWAIMLRFPDYTSGSLYYGLGACSGAVCALLVRYCKIVAREALATPAP</sequence>
<keyword evidence="1" id="KW-1133">Transmembrane helix</keyword>
<keyword evidence="1" id="KW-0812">Transmembrane</keyword>
<keyword evidence="1" id="KW-0472">Membrane</keyword>
<protein>
    <submittedName>
        <fullName evidence="2">Uncharacterized protein</fullName>
    </submittedName>
</protein>
<dbReference type="Proteomes" id="UP000093111">
    <property type="component" value="Unassembled WGS sequence"/>
</dbReference>
<evidence type="ECO:0000256" key="1">
    <source>
        <dbReference type="SAM" id="Phobius"/>
    </source>
</evidence>
<dbReference type="EMBL" id="LGLV01000006">
    <property type="protein sequence ID" value="OBZ95528.1"/>
    <property type="molecule type" value="Genomic_DNA"/>
</dbReference>
<proteinExistence type="predicted"/>
<dbReference type="AlphaFoldDB" id="A0A1C7P2P4"/>
<dbReference type="RefSeq" id="WP_068953772.1">
    <property type="nucleotide sequence ID" value="NZ_LGLV01000006.1"/>
</dbReference>
<name>A0A1C7P2P4_9HYPH</name>
<gene>
    <name evidence="2" type="ORF">ADU59_08925</name>
</gene>
<feature type="transmembrane region" description="Helical" evidence="1">
    <location>
        <begin position="101"/>
        <end position="126"/>
    </location>
</feature>